<dbReference type="PANTHER" id="PTHR30288">
    <property type="entry name" value="FLAGELLAR CAP/ASSEMBLY PROTEIN FLID"/>
    <property type="match status" value="1"/>
</dbReference>
<keyword evidence="5" id="KW-0964">Secreted</keyword>
<evidence type="ECO:0000313" key="9">
    <source>
        <dbReference type="Proteomes" id="UP000250918"/>
    </source>
</evidence>
<dbReference type="GO" id="GO:0005576">
    <property type="term" value="C:extracellular region"/>
    <property type="evidence" value="ECO:0007669"/>
    <property type="project" value="UniProtKB-SubCell"/>
</dbReference>
<proteinExistence type="inferred from homology"/>
<feature type="domain" description="Flagellar hook-associated protein 2 C-terminal" evidence="7">
    <location>
        <begin position="665"/>
        <end position="757"/>
    </location>
</feature>
<accession>A0A855X4W1</accession>
<evidence type="ECO:0000256" key="4">
    <source>
        <dbReference type="ARBA" id="ARBA00023143"/>
    </source>
</evidence>
<evidence type="ECO:0000256" key="2">
    <source>
        <dbReference type="ARBA" id="ARBA00011255"/>
    </source>
</evidence>
<gene>
    <name evidence="8" type="ORF">C3F09_07675</name>
</gene>
<evidence type="ECO:0000256" key="1">
    <source>
        <dbReference type="ARBA" id="ARBA00009764"/>
    </source>
</evidence>
<name>A0A855X4W1_9BACT</name>
<dbReference type="GO" id="GO:0071973">
    <property type="term" value="P:bacterial-type flagellum-dependent cell motility"/>
    <property type="evidence" value="ECO:0007669"/>
    <property type="project" value="TreeGrafter"/>
</dbReference>
<comment type="function">
    <text evidence="5">Required for morphogenesis and for the elongation of the flagellar filament by facilitating polymerization of the flagellin monomers at the tip of growing filament. Forms a capping structure, which prevents flagellin subunits (transported through the central channel of the flagellum) from leaking out without polymerization at the distal end.</text>
</comment>
<dbReference type="GO" id="GO:0009421">
    <property type="term" value="C:bacterial-type flagellum filament cap"/>
    <property type="evidence" value="ECO:0007669"/>
    <property type="project" value="InterPro"/>
</dbReference>
<protein>
    <recommendedName>
        <fullName evidence="5">Flagellar hook-associated protein 2</fullName>
        <shortName evidence="5">HAP2</shortName>
    </recommendedName>
    <alternativeName>
        <fullName evidence="5">Flagellar cap protein</fullName>
    </alternativeName>
</protein>
<keyword evidence="3" id="KW-0175">Coiled coil</keyword>
<evidence type="ECO:0000259" key="7">
    <source>
        <dbReference type="Pfam" id="PF07195"/>
    </source>
</evidence>
<dbReference type="GO" id="GO:0009424">
    <property type="term" value="C:bacterial-type flagellum hook"/>
    <property type="evidence" value="ECO:0007669"/>
    <property type="project" value="UniProtKB-UniRule"/>
</dbReference>
<comment type="similarity">
    <text evidence="1 5">Belongs to the FliD family.</text>
</comment>
<dbReference type="Pfam" id="PF07195">
    <property type="entry name" value="FliD_C"/>
    <property type="match status" value="2"/>
</dbReference>
<dbReference type="PANTHER" id="PTHR30288:SF0">
    <property type="entry name" value="FLAGELLAR HOOK-ASSOCIATED PROTEIN 2"/>
    <property type="match status" value="1"/>
</dbReference>
<evidence type="ECO:0000256" key="5">
    <source>
        <dbReference type="RuleBase" id="RU362066"/>
    </source>
</evidence>
<comment type="subunit">
    <text evidence="2 5">Homopentamer.</text>
</comment>
<feature type="domain" description="Flagellar hook-associated protein 2 N-terminal" evidence="6">
    <location>
        <begin position="12"/>
        <end position="108"/>
    </location>
</feature>
<evidence type="ECO:0000313" key="8">
    <source>
        <dbReference type="EMBL" id="PWB71593.1"/>
    </source>
</evidence>
<organism evidence="8 9">
    <name type="scientific">candidate division GN15 bacterium</name>
    <dbReference type="NCBI Taxonomy" id="2072418"/>
    <lineage>
        <taxon>Bacteria</taxon>
        <taxon>candidate division GN15</taxon>
    </lineage>
</organism>
<dbReference type="Proteomes" id="UP000250918">
    <property type="component" value="Unassembled WGS sequence"/>
</dbReference>
<dbReference type="InterPro" id="IPR010809">
    <property type="entry name" value="FliD_C"/>
</dbReference>
<dbReference type="AlphaFoldDB" id="A0A855X4W1"/>
<reference evidence="8 9" key="1">
    <citation type="journal article" date="2018" name="ISME J.">
        <title>A methanotrophic archaeon couples anaerobic oxidation of methane to Fe(III) reduction.</title>
        <authorList>
            <person name="Cai C."/>
            <person name="Leu A.O."/>
            <person name="Xie G.J."/>
            <person name="Guo J."/>
            <person name="Feng Y."/>
            <person name="Zhao J.X."/>
            <person name="Tyson G.W."/>
            <person name="Yuan Z."/>
            <person name="Hu S."/>
        </authorList>
    </citation>
    <scope>NUCLEOTIDE SEQUENCE [LARGE SCALE GENOMIC DNA]</scope>
    <source>
        <strain evidence="8">FeB_12</strain>
    </source>
</reference>
<comment type="caution">
    <text evidence="8">The sequence shown here is derived from an EMBL/GenBank/DDBJ whole genome shotgun (WGS) entry which is preliminary data.</text>
</comment>
<dbReference type="InterPro" id="IPR040026">
    <property type="entry name" value="FliD"/>
</dbReference>
<feature type="domain" description="Flagellar hook-associated protein 2 C-terminal" evidence="7">
    <location>
        <begin position="319"/>
        <end position="493"/>
    </location>
</feature>
<evidence type="ECO:0000259" key="6">
    <source>
        <dbReference type="Pfam" id="PF02465"/>
    </source>
</evidence>
<dbReference type="InterPro" id="IPR003481">
    <property type="entry name" value="FliD_N"/>
</dbReference>
<evidence type="ECO:0000256" key="3">
    <source>
        <dbReference type="ARBA" id="ARBA00023054"/>
    </source>
</evidence>
<dbReference type="Pfam" id="PF02465">
    <property type="entry name" value="FliD_N"/>
    <property type="match status" value="1"/>
</dbReference>
<dbReference type="EMBL" id="PQAP01000109">
    <property type="protein sequence ID" value="PWB71593.1"/>
    <property type="molecule type" value="Genomic_DNA"/>
</dbReference>
<dbReference type="GO" id="GO:0007155">
    <property type="term" value="P:cell adhesion"/>
    <property type="evidence" value="ECO:0007669"/>
    <property type="project" value="InterPro"/>
</dbReference>
<sequence length="780" mass="81992">MAGLTSIDGLTSGLNTTEIIDALIKAERQPAVLMENEQTEKTNIVTALKALQAKLFALSTTAGRLANRSAFDSYSVNVSDDSYLTASANGRVATGSYDIQVQSVARNHQIASQGFADQSQAILGTGTITISVGSTSPRTITIDSSNNSLTGIARAINAARIGVTASVVNDGSSSNPYRLILTSTKTGLSSKISFSANLVGQNTLNFATASFDAPEKISFNSASTSSVSLGSTAAFTGNTNKIYTFTVDGSGTYAVGTDNVTLNWSDGTNSGSVIVSQADAEVALVGAGADGLKLSLSSGLLHGGDTFQIGTFAPLLQEASNARITLGSTGGSGSPITVSSDTNSFKNVISGLTIDVAKVTGPGDSVNIRTDVDVSKIKQTINDFITQYNEIIDYIDKQNTYNQETKESGVLFAEYSLQTMQSSMRSIISSRITGIDSEYNQLAMLGIRTGLDGKLTIKDSSRLETAIRTNLDDVVNVFTNSGNTSSDNIRFVSAGTKTKSGTKFNVDITQAATRGTFSGGGIADPSTTPLTLTESNNRLKLSIDGLESNEIVLTARTYATSAELVSEIQSRIDSDTRIGNRGLTVSWESTATGTGRLVFTSSSYGSKSKVNTITSIPNSALVALGLASGVSQNGLDVAGRINGEAATGSGQTLTGNEKNATTDGLKLQILLSPDQVMEGFEGTVTLAKGVAAKLNDSVSSYTATGQGLMDRRIKSYQDQVQNLADRIAEFDTRLAARRESLQKQFYAMEQALSTYNSIGSYLTSQIESVNRNWNYGRNSN</sequence>
<keyword evidence="4 5" id="KW-0975">Bacterial flagellum</keyword>
<comment type="subcellular location">
    <subcellularLocation>
        <location evidence="5">Secreted</location>
    </subcellularLocation>
    <subcellularLocation>
        <location evidence="5">Bacterial flagellum</location>
    </subcellularLocation>
</comment>